<proteinExistence type="predicted"/>
<organism evidence="1">
    <name type="scientific">Anguilla anguilla</name>
    <name type="common">European freshwater eel</name>
    <name type="synonym">Muraena anguilla</name>
    <dbReference type="NCBI Taxonomy" id="7936"/>
    <lineage>
        <taxon>Eukaryota</taxon>
        <taxon>Metazoa</taxon>
        <taxon>Chordata</taxon>
        <taxon>Craniata</taxon>
        <taxon>Vertebrata</taxon>
        <taxon>Euteleostomi</taxon>
        <taxon>Actinopterygii</taxon>
        <taxon>Neopterygii</taxon>
        <taxon>Teleostei</taxon>
        <taxon>Anguilliformes</taxon>
        <taxon>Anguillidae</taxon>
        <taxon>Anguilla</taxon>
    </lineage>
</organism>
<protein>
    <submittedName>
        <fullName evidence="1">Uncharacterized protein</fullName>
    </submittedName>
</protein>
<name>A0A0E9X229_ANGAN</name>
<evidence type="ECO:0000313" key="1">
    <source>
        <dbReference type="EMBL" id="JAH96767.1"/>
    </source>
</evidence>
<dbReference type="EMBL" id="GBXM01011810">
    <property type="protein sequence ID" value="JAH96767.1"/>
    <property type="molecule type" value="Transcribed_RNA"/>
</dbReference>
<dbReference type="AlphaFoldDB" id="A0A0E9X229"/>
<accession>A0A0E9X229</accession>
<reference evidence="1" key="2">
    <citation type="journal article" date="2015" name="Fish Shellfish Immunol.">
        <title>Early steps in the European eel (Anguilla anguilla)-Vibrio vulnificus interaction in the gills: Role of the RtxA13 toxin.</title>
        <authorList>
            <person name="Callol A."/>
            <person name="Pajuelo D."/>
            <person name="Ebbesson L."/>
            <person name="Teles M."/>
            <person name="MacKenzie S."/>
            <person name="Amaro C."/>
        </authorList>
    </citation>
    <scope>NUCLEOTIDE SEQUENCE</scope>
</reference>
<sequence length="47" mass="5331">MLAHKKRFMYVHIGDLKGLNVECENVKTNAWGNRVMPSAGCQTLKLQ</sequence>
<reference evidence="1" key="1">
    <citation type="submission" date="2014-11" db="EMBL/GenBank/DDBJ databases">
        <authorList>
            <person name="Amaro Gonzalez C."/>
        </authorList>
    </citation>
    <scope>NUCLEOTIDE SEQUENCE</scope>
</reference>